<keyword evidence="2" id="KW-1185">Reference proteome</keyword>
<evidence type="ECO:0000313" key="2">
    <source>
        <dbReference type="Proteomes" id="UP000654075"/>
    </source>
</evidence>
<gene>
    <name evidence="1" type="ORF">PGLA1383_LOCUS54637</name>
</gene>
<dbReference type="EMBL" id="CAJNNV010032320">
    <property type="protein sequence ID" value="CAE8639611.1"/>
    <property type="molecule type" value="Genomic_DNA"/>
</dbReference>
<comment type="caution">
    <text evidence="1">The sequence shown here is derived from an EMBL/GenBank/DDBJ whole genome shotgun (WGS) entry which is preliminary data.</text>
</comment>
<sequence length="247" mass="25124">MASAAATAPDGVSLWGSQSAANVMRAFASPEPLSAAPCAAFAAQSAAGAAEPAPQELMNRGWASATVGAYEELVLRTVREAAAKETGESNPQDLAGLVQAPSTVHLRQVSLTEAAAEATAEKAPGFKPQDTANIGWSPANIGLAREAAPAAVPRAAAESAEALQPQDPGNRIWGLAKADAALDKRLEEAVAAAVSRRTAEPQPQNPAMAAWPPATLGTVQKPMLSGIASAGALRLPEFATHDLANLL</sequence>
<dbReference type="Proteomes" id="UP000654075">
    <property type="component" value="Unassembled WGS sequence"/>
</dbReference>
<reference evidence="1" key="1">
    <citation type="submission" date="2021-02" db="EMBL/GenBank/DDBJ databases">
        <authorList>
            <person name="Dougan E. K."/>
            <person name="Rhodes N."/>
            <person name="Thang M."/>
            <person name="Chan C."/>
        </authorList>
    </citation>
    <scope>NUCLEOTIDE SEQUENCE</scope>
</reference>
<name>A0A813HPD2_POLGL</name>
<proteinExistence type="predicted"/>
<protein>
    <submittedName>
        <fullName evidence="1">Uncharacterized protein</fullName>
    </submittedName>
</protein>
<accession>A0A813HPD2</accession>
<organism evidence="1 2">
    <name type="scientific">Polarella glacialis</name>
    <name type="common">Dinoflagellate</name>
    <dbReference type="NCBI Taxonomy" id="89957"/>
    <lineage>
        <taxon>Eukaryota</taxon>
        <taxon>Sar</taxon>
        <taxon>Alveolata</taxon>
        <taxon>Dinophyceae</taxon>
        <taxon>Suessiales</taxon>
        <taxon>Suessiaceae</taxon>
        <taxon>Polarella</taxon>
    </lineage>
</organism>
<evidence type="ECO:0000313" key="1">
    <source>
        <dbReference type="EMBL" id="CAE8639611.1"/>
    </source>
</evidence>
<dbReference type="AlphaFoldDB" id="A0A813HPD2"/>